<feature type="transmembrane region" description="Helical" evidence="1">
    <location>
        <begin position="61"/>
        <end position="80"/>
    </location>
</feature>
<organism evidence="2 3">
    <name type="scientific">Aspergillus versicolor CBS 583.65</name>
    <dbReference type="NCBI Taxonomy" id="1036611"/>
    <lineage>
        <taxon>Eukaryota</taxon>
        <taxon>Fungi</taxon>
        <taxon>Dikarya</taxon>
        <taxon>Ascomycota</taxon>
        <taxon>Pezizomycotina</taxon>
        <taxon>Eurotiomycetes</taxon>
        <taxon>Eurotiomycetidae</taxon>
        <taxon>Eurotiales</taxon>
        <taxon>Aspergillaceae</taxon>
        <taxon>Aspergillus</taxon>
        <taxon>Aspergillus subgen. Nidulantes</taxon>
    </lineage>
</organism>
<name>A0A1L9PFG6_ASPVE</name>
<accession>A0A1L9PFG6</accession>
<keyword evidence="3" id="KW-1185">Reference proteome</keyword>
<dbReference type="GeneID" id="63730542"/>
<dbReference type="Proteomes" id="UP000184073">
    <property type="component" value="Unassembled WGS sequence"/>
</dbReference>
<keyword evidence="1" id="KW-1133">Transmembrane helix</keyword>
<keyword evidence="1" id="KW-0472">Membrane</keyword>
<evidence type="ECO:0008006" key="4">
    <source>
        <dbReference type="Google" id="ProtNLM"/>
    </source>
</evidence>
<sequence>MTKKKEKKGLSQVVDRKRAKPCETKLKIFSLHVPYLCTATTASRSPRALQRTEQRKMQLQIRSFFFISAMFTLFGDFHSVTSSWSTTPVLALDGFSSSILNPTRLSPREVS</sequence>
<dbReference type="EMBL" id="KV878127">
    <property type="protein sequence ID" value="OJJ00186.1"/>
    <property type="molecule type" value="Genomic_DNA"/>
</dbReference>
<dbReference type="VEuPathDB" id="FungiDB:ASPVEDRAFT_551456"/>
<protein>
    <recommendedName>
        <fullName evidence="4">Transmembrane protein</fullName>
    </recommendedName>
</protein>
<keyword evidence="1" id="KW-0812">Transmembrane</keyword>
<gene>
    <name evidence="2" type="ORF">ASPVEDRAFT_551456</name>
</gene>
<evidence type="ECO:0000256" key="1">
    <source>
        <dbReference type="SAM" id="Phobius"/>
    </source>
</evidence>
<evidence type="ECO:0000313" key="2">
    <source>
        <dbReference type="EMBL" id="OJJ00186.1"/>
    </source>
</evidence>
<evidence type="ECO:0000313" key="3">
    <source>
        <dbReference type="Proteomes" id="UP000184073"/>
    </source>
</evidence>
<reference evidence="3" key="1">
    <citation type="journal article" date="2017" name="Genome Biol.">
        <title>Comparative genomics reveals high biological diversity and specific adaptations in the industrially and medically important fungal genus Aspergillus.</title>
        <authorList>
            <person name="de Vries R.P."/>
            <person name="Riley R."/>
            <person name="Wiebenga A."/>
            <person name="Aguilar-Osorio G."/>
            <person name="Amillis S."/>
            <person name="Uchima C.A."/>
            <person name="Anderluh G."/>
            <person name="Asadollahi M."/>
            <person name="Askin M."/>
            <person name="Barry K."/>
            <person name="Battaglia E."/>
            <person name="Bayram O."/>
            <person name="Benocci T."/>
            <person name="Braus-Stromeyer S.A."/>
            <person name="Caldana C."/>
            <person name="Canovas D."/>
            <person name="Cerqueira G.C."/>
            <person name="Chen F."/>
            <person name="Chen W."/>
            <person name="Choi C."/>
            <person name="Clum A."/>
            <person name="Dos Santos R.A."/>
            <person name="Damasio A.R."/>
            <person name="Diallinas G."/>
            <person name="Emri T."/>
            <person name="Fekete E."/>
            <person name="Flipphi M."/>
            <person name="Freyberg S."/>
            <person name="Gallo A."/>
            <person name="Gournas C."/>
            <person name="Habgood R."/>
            <person name="Hainaut M."/>
            <person name="Harispe M.L."/>
            <person name="Henrissat B."/>
            <person name="Hilden K.S."/>
            <person name="Hope R."/>
            <person name="Hossain A."/>
            <person name="Karabika E."/>
            <person name="Karaffa L."/>
            <person name="Karanyi Z."/>
            <person name="Krasevec N."/>
            <person name="Kuo A."/>
            <person name="Kusch H."/>
            <person name="LaButti K."/>
            <person name="Lagendijk E.L."/>
            <person name="Lapidus A."/>
            <person name="Levasseur A."/>
            <person name="Lindquist E."/>
            <person name="Lipzen A."/>
            <person name="Logrieco A.F."/>
            <person name="MacCabe A."/>
            <person name="Maekelae M.R."/>
            <person name="Malavazi I."/>
            <person name="Melin P."/>
            <person name="Meyer V."/>
            <person name="Mielnichuk N."/>
            <person name="Miskei M."/>
            <person name="Molnar A.P."/>
            <person name="Mule G."/>
            <person name="Ngan C.Y."/>
            <person name="Orejas M."/>
            <person name="Orosz E."/>
            <person name="Ouedraogo J.P."/>
            <person name="Overkamp K.M."/>
            <person name="Park H.-S."/>
            <person name="Perrone G."/>
            <person name="Piumi F."/>
            <person name="Punt P.J."/>
            <person name="Ram A.F."/>
            <person name="Ramon A."/>
            <person name="Rauscher S."/>
            <person name="Record E."/>
            <person name="Riano-Pachon D.M."/>
            <person name="Robert V."/>
            <person name="Roehrig J."/>
            <person name="Ruller R."/>
            <person name="Salamov A."/>
            <person name="Salih N.S."/>
            <person name="Samson R.A."/>
            <person name="Sandor E."/>
            <person name="Sanguinetti M."/>
            <person name="Schuetze T."/>
            <person name="Sepcic K."/>
            <person name="Shelest E."/>
            <person name="Sherlock G."/>
            <person name="Sophianopoulou V."/>
            <person name="Squina F.M."/>
            <person name="Sun H."/>
            <person name="Susca A."/>
            <person name="Todd R.B."/>
            <person name="Tsang A."/>
            <person name="Unkles S.E."/>
            <person name="van de Wiele N."/>
            <person name="van Rossen-Uffink D."/>
            <person name="Oliveira J.V."/>
            <person name="Vesth T.C."/>
            <person name="Visser J."/>
            <person name="Yu J.-H."/>
            <person name="Zhou M."/>
            <person name="Andersen M.R."/>
            <person name="Archer D.B."/>
            <person name="Baker S.E."/>
            <person name="Benoit I."/>
            <person name="Brakhage A.A."/>
            <person name="Braus G.H."/>
            <person name="Fischer R."/>
            <person name="Frisvad J.C."/>
            <person name="Goldman G.H."/>
            <person name="Houbraken J."/>
            <person name="Oakley B."/>
            <person name="Pocsi I."/>
            <person name="Scazzocchio C."/>
            <person name="Seiboth B."/>
            <person name="vanKuyk P.A."/>
            <person name="Wortman J."/>
            <person name="Dyer P.S."/>
            <person name="Grigoriev I.V."/>
        </authorList>
    </citation>
    <scope>NUCLEOTIDE SEQUENCE [LARGE SCALE GENOMIC DNA]</scope>
    <source>
        <strain evidence="3">CBS 583.65</strain>
    </source>
</reference>
<dbReference type="RefSeq" id="XP_040665948.1">
    <property type="nucleotide sequence ID" value="XM_040815031.1"/>
</dbReference>
<dbReference type="AlphaFoldDB" id="A0A1L9PFG6"/>
<proteinExistence type="predicted"/>